<feature type="domain" description="CBS" evidence="14">
    <location>
        <begin position="331"/>
        <end position="388"/>
    </location>
</feature>
<dbReference type="Gene3D" id="1.10.220.20">
    <property type="match status" value="1"/>
</dbReference>
<keyword evidence="8" id="KW-0472">Membrane</keyword>
<dbReference type="InterPro" id="IPR046455">
    <property type="entry name" value="Sec7/BIG1-like_C"/>
</dbReference>
<feature type="compositionally biased region" description="Polar residues" evidence="12">
    <location>
        <begin position="1165"/>
        <end position="1196"/>
    </location>
</feature>
<evidence type="ECO:0000256" key="6">
    <source>
        <dbReference type="ARBA" id="ARBA00022927"/>
    </source>
</evidence>
<feature type="compositionally biased region" description="Low complexity" evidence="12">
    <location>
        <begin position="2133"/>
        <end position="2149"/>
    </location>
</feature>
<name>A0A261XYB3_9FUNG</name>
<feature type="domain" description="PB1" evidence="15">
    <location>
        <begin position="477"/>
        <end position="569"/>
    </location>
</feature>
<dbReference type="PROSITE" id="PS00989">
    <property type="entry name" value="CLAT_ADAPTOR_S"/>
    <property type="match status" value="1"/>
</dbReference>
<dbReference type="PANTHER" id="PTHR10663:SF375">
    <property type="entry name" value="LD29171P"/>
    <property type="match status" value="1"/>
</dbReference>
<comment type="subcellular location">
    <subcellularLocation>
        <location evidence="1">Cytoplasmic vesicle membrane</location>
        <topology evidence="1">Peripheral membrane protein</topology>
        <orientation evidence="1">Cytoplasmic side</orientation>
    </subcellularLocation>
    <subcellularLocation>
        <location evidence="10">Cytoplasmic vesicle</location>
        <location evidence="10">COPI-coated vesicle membrane</location>
    </subcellularLocation>
    <subcellularLocation>
        <location evidence="2">Golgi apparatus</location>
    </subcellularLocation>
</comment>
<dbReference type="InterPro" id="IPR012981">
    <property type="entry name" value="PIH1_N"/>
</dbReference>
<accession>A0A261XYB3</accession>
<sequence>MLSTASSGRKSRVQSRDRDDESTVSATTDSSRQRQSKKDEASNAIRKKLAQELNRKRAGPAPTTYSGPGRRQRYAAGTVAALKPLPALTVKENLLIIEAAQLMAAKRTDSVLVVNEDEHLSGIFTAKDLAYRVVAEGLDSRTTTVSAIMTKGPMCVTSDTSATDALNLMVSKGFRHLPVCNEDGDIFGLLDITKCFIEALNKMERAFGSSRKLYDALEGVEKEWASNSGGPAQLVQYMEMLRDRMSCPDLTSVMDRSPPVEVGPKTTVREIARLMKEHHTTAVLVMEKHSRHAPVNPNAHPIAGIFTSKDVVLRVIAAGLNPDNCSVVRVMTPHPDTAKPDLSIVDALRKMHNGHYLNLPVVDEYKQIVGIVDVLKLTYATLEQVNSIQGSDSEGGGPMWSKFWQSFGGAENDAESTHSDSQAHTYPPQSPPRTRSDMSGANMPNFGEVTPNESVSVAGALNDDALSAVSGADRFDENTFAYKFKSASGKVHRFAAAAKDYAAFRAIVLSKCRAEHDQTHGASEDDAWLQISYQDEDKDEVIMTSDADLQDAVSLARKQGLDRVIVQVLDTTAPIQHPVEALRQENANTSGPVTLQGHDTPNANKKKDAFPIPQDMLLPASIAFLGVVIVGVFIVSHMPKIELEPTSPFLFASSPSPAQHVSKLSADEREALVSTLSERVSQDPKALATLAQQLSRRPQDSQDVKHVTVQPLPGFCFKTRITKAPEQPVQDFGELPVKSGMTVYINVCQANACPPPPALGEDEIQKALEAKPSAYQVPLSLGSIRWVGGTKADPVPAFDAMVHTSICERATKDMDYGLYIVELAIEHVEEALSATLSREFDMIAAKSKGEIPTRTLSIPKSMLIHDLSPSPAPSKPSDTLPHYEMKTQGDRTEIAIFTPLLSSLQNTTLDHTAHSLVLHASPYHCQIPITRSASSLSAAYSQQQRSHVFVVNALDKIAQTRDARRNKALKGAIDKALGVIKNGEVPERDQSRATLIYDALELSIQTNSPTLVVTALDLLGKLLSYNYLFDTANISEVAKAAPEREQGYEVARPRDDPQRMLDAVVELICNCFVGDGTDEKVQLQIVKALQAAVLGTQFPLHQAALLRAVRTTYNVFLLSRDPSNQTIAQFTLAQMIHHTFGRVKADSSKISTSQTSQSTSTKSSVNYNSPPTSSSDHVPTGPTTPTPDQAGESTSSLGDRIVKELQTAKEGKHPETDTSKTAEEFIEVTNSVFQADVADTKDAPSKTPASENTTPESSDAANAPKETDSSEPEESDEKAESDPSTTPTPTRSVQVEKAQDAHSADGEVDPAPTLSPAPSGRPKGHARMPSEGENDEPLTLQDIESKTTFDNAVATSDNDTQADLFIKDAYLVFRALCKLSMKPISNEGSSDLRSYSMRSKLLSLHLILTILTSHLVVFTSPHVTLTFVAPVGGKAQNDADQPQVVRLTFIQAIKQNLCLSLSRNAVSVVPQVFETSSEIFWKCVLGLRMYMKKEIEVFFNEIYLPILEMRNASAQQKHSLLKVIQHMCNDPQTMVEIYLNYDCDGTAIDNIYERLVNVLSKISTTYAMNPGIREDGSPSQQPTQNSVAAEHAKQVNLPPALTTTSLVSNDKHTKEHTAPNELAIKYKSLECLVSVLRSLVAWYNKDAVRVSTNGDIEDADHVPRDIDENVANTDKNQLTQHANGSSSRLSASSSTVSVVTPAQDARAAATDDPEQFEYFKHRKQLLQSGIRKFNWKPKKGVQMLIEDGFIPSNKPADIANFLLHTEGLSKAMIGEYLGEGEEENIAIMHAFVDTMDFTDKEFVEALREFLQSFRLPGEAQKIDRFMLKFAERYLNGNPSTFANADTAYVLAYSVIMLNTDAHNPQVRNRMSKEEFLRNNRGIDDGKDLPEDFLVSIYNEIQVNEIKMKGEAEASVMVSGGNIGTMNMSGLQNALASVGVARDTRKEAYQAATEEMATKTEALFKNMLEGRSGGAAAPTITFYSASHVEHVRPMFEVAWMSFLTGLSSPLQESDDMDTVALCLEGFKYAIRIVCLFHFVQSEDMELQRDAFVSTLTKFTNLTNLGEMKPKNVEAIKAMLDIASTDGNYLKGSWKDILTSVSQLERFQLISSGVDQGVVPDLLNARKQTLPPPKSSMESSRRSSSSTAMSRKLNRQHTNPVVPEDVALASNSTSVILAVDKFFTSTVHLNGEAIVDFVRAMCEVSWEEIVSSAMADQPRMYSLQKLVEISYYNMNRIRLEWSNVWAILGEHFDQVGCQSNFNVSFFAIDSLRQLSMKFLEKEELPHFKFQKDFLHPFEYILANNSDVAIKDMVLRCLTQMIQARAHHIRSGWKTLFAVFSRGARESHESIVVMTFEIVRSLCNEHFQDIVVNGAFPDLITCLSEFSKNRRYQKISLQALDIIKVGIPKMVKFIDSGVPVASEGKAPQTADESAVKFWFAILFGLKEVIMKGDDLEVRTRALGYLFETLKDNGATFAQEFWVTILQQIIYPIFADLRPDSEHRRGMSQEDFSVWLSTTLIQAIRSVVDLYSYYFDLLKDTMDNLLELLSVCIIQDNDVLAKIGCQCLQQYIETNVDKLDGDGWEKITRSLEELFDKTKAAGLFENEAIVGHYRQEVALKQSNASEPNGRQSSEMSIRDGEIGNGNALASPPVVTESDQKRFQSIIVQCVLQLFLIQTVHDLLNKQKVYASIPARHLMDILACLEKSFHFAKRFNNDSELRMALFKYGYMKQLPNLLKQETSAGACYVMILMKMYSNTEDIEDRRSHKKEIESVLIPLCSEIFELYASLDVATKPKNISAWTPVVVSILKGLSQFQSQDYREYLPQFYLSAITLLKQENLLPEIRLALYDLLVPVINDITYIQHWTLPSIPFWCLTMIQSVLIFNNHGKARLTKFYQQVDIATQQALIQEIFSLVSKRPDTACNFLEGSQLLGGKDTRVIYRHYATLYFVFVVDESESELGILDLIQVFVESLDRCFENVCELDLIFHFEEVHHTLSELIQGGMVLETNMTEIVAAIAELNKLKKKTGALSTGSISLKPTEALRRNF</sequence>
<dbReference type="InterPro" id="IPR053793">
    <property type="entry name" value="PB1-like"/>
</dbReference>
<proteinExistence type="inferred from homology"/>
<dbReference type="InterPro" id="IPR015403">
    <property type="entry name" value="Mon2/Sec7/BIG1-like_HDS"/>
</dbReference>
<keyword evidence="11" id="KW-0129">CBS domain</keyword>
<dbReference type="InterPro" id="IPR000270">
    <property type="entry name" value="PB1_dom"/>
</dbReference>
<evidence type="ECO:0000313" key="16">
    <source>
        <dbReference type="EMBL" id="OZJ03359.1"/>
    </source>
</evidence>
<evidence type="ECO:0000256" key="12">
    <source>
        <dbReference type="SAM" id="MobiDB-lite"/>
    </source>
</evidence>
<dbReference type="CDD" id="cd00171">
    <property type="entry name" value="Sec7"/>
    <property type="match status" value="1"/>
</dbReference>
<dbReference type="SUPFAM" id="SSF54631">
    <property type="entry name" value="CBS-domain pair"/>
    <property type="match status" value="2"/>
</dbReference>
<feature type="region of interest" description="Disordered" evidence="12">
    <location>
        <begin position="1669"/>
        <end position="1696"/>
    </location>
</feature>
<evidence type="ECO:0000256" key="8">
    <source>
        <dbReference type="ARBA" id="ARBA00023136"/>
    </source>
</evidence>
<dbReference type="CDD" id="cd17782">
    <property type="entry name" value="CBS_pair_MUG70_2"/>
    <property type="match status" value="1"/>
</dbReference>
<dbReference type="InterPro" id="IPR035999">
    <property type="entry name" value="Sec7_dom_sf"/>
</dbReference>
<feature type="region of interest" description="Disordered" evidence="12">
    <location>
        <begin position="2124"/>
        <end position="2161"/>
    </location>
</feature>
<evidence type="ECO:0000256" key="2">
    <source>
        <dbReference type="ARBA" id="ARBA00004555"/>
    </source>
</evidence>
<dbReference type="InterPro" id="IPR016024">
    <property type="entry name" value="ARM-type_fold"/>
</dbReference>
<dbReference type="CDD" id="cd17781">
    <property type="entry name" value="CBS_pair_MUG70_1"/>
    <property type="match status" value="1"/>
</dbReference>
<evidence type="ECO:0000256" key="9">
    <source>
        <dbReference type="ARBA" id="ARBA00023329"/>
    </source>
</evidence>
<feature type="compositionally biased region" description="Low complexity" evidence="12">
    <location>
        <begin position="1685"/>
        <end position="1696"/>
    </location>
</feature>
<dbReference type="SUPFAM" id="SSF48425">
    <property type="entry name" value="Sec7 domain"/>
    <property type="match status" value="1"/>
</dbReference>
<dbReference type="InterPro" id="IPR023394">
    <property type="entry name" value="Sec7_C_sf"/>
</dbReference>
<dbReference type="SMART" id="SM00666">
    <property type="entry name" value="PB1"/>
    <property type="match status" value="1"/>
</dbReference>
<dbReference type="FunFam" id="1.10.1000.11:FF:000003">
    <property type="entry name" value="Brefeldin A-inhibited guanine nucleotide-exchange protein 1"/>
    <property type="match status" value="1"/>
</dbReference>
<dbReference type="InterPro" id="IPR032629">
    <property type="entry name" value="DCB_dom"/>
</dbReference>
<dbReference type="CDD" id="cd14834">
    <property type="entry name" value="AP3_sigma"/>
    <property type="match status" value="1"/>
</dbReference>
<feature type="compositionally biased region" description="Low complexity" evidence="12">
    <location>
        <begin position="1148"/>
        <end position="1164"/>
    </location>
</feature>
<dbReference type="SMART" id="SM00222">
    <property type="entry name" value="Sec7"/>
    <property type="match status" value="1"/>
</dbReference>
<feature type="region of interest" description="Disordered" evidence="12">
    <location>
        <begin position="410"/>
        <end position="451"/>
    </location>
</feature>
<feature type="compositionally biased region" description="Polar residues" evidence="12">
    <location>
        <begin position="1670"/>
        <end position="1684"/>
    </location>
</feature>
<evidence type="ECO:0000256" key="4">
    <source>
        <dbReference type="ARBA" id="ARBA00022448"/>
    </source>
</evidence>
<feature type="domain" description="CBS" evidence="14">
    <location>
        <begin position="82"/>
        <end position="140"/>
    </location>
</feature>
<evidence type="ECO:0000313" key="17">
    <source>
        <dbReference type="Proteomes" id="UP000242875"/>
    </source>
</evidence>
<dbReference type="GO" id="GO:0006886">
    <property type="term" value="P:intracellular protein transport"/>
    <property type="evidence" value="ECO:0007669"/>
    <property type="project" value="InterPro"/>
</dbReference>
<dbReference type="SUPFAM" id="SSF48371">
    <property type="entry name" value="ARM repeat"/>
    <property type="match status" value="1"/>
</dbReference>
<dbReference type="Gene3D" id="1.10.1000.11">
    <property type="entry name" value="Arf Nucleotide-binding Site Opener,domain 2"/>
    <property type="match status" value="1"/>
</dbReference>
<dbReference type="Pfam" id="PF01217">
    <property type="entry name" value="Clat_adaptor_s"/>
    <property type="match status" value="1"/>
</dbReference>
<dbReference type="GO" id="GO:0005794">
    <property type="term" value="C:Golgi apparatus"/>
    <property type="evidence" value="ECO:0007669"/>
    <property type="project" value="UniProtKB-SubCell"/>
</dbReference>
<dbReference type="GO" id="GO:0006896">
    <property type="term" value="P:Golgi to vacuole transport"/>
    <property type="evidence" value="ECO:0007669"/>
    <property type="project" value="InterPro"/>
</dbReference>
<feature type="region of interest" description="Disordered" evidence="12">
    <location>
        <begin position="1233"/>
        <end position="1337"/>
    </location>
</feature>
<dbReference type="Pfam" id="PF16213">
    <property type="entry name" value="DCB"/>
    <property type="match status" value="1"/>
</dbReference>
<dbReference type="Pfam" id="PF01369">
    <property type="entry name" value="Sec7"/>
    <property type="match status" value="1"/>
</dbReference>
<dbReference type="Gene3D" id="3.10.20.90">
    <property type="entry name" value="Phosphatidylinositol 3-kinase Catalytic Subunit, Chain A, domain 1"/>
    <property type="match status" value="1"/>
</dbReference>
<feature type="region of interest" description="Disordered" evidence="12">
    <location>
        <begin position="1144"/>
        <end position="1196"/>
    </location>
</feature>
<dbReference type="Pfam" id="PF08190">
    <property type="entry name" value="PIH1"/>
    <property type="match status" value="1"/>
</dbReference>
<evidence type="ECO:0000259" key="15">
    <source>
        <dbReference type="PROSITE" id="PS51745"/>
    </source>
</evidence>
<dbReference type="GO" id="GO:0032012">
    <property type="term" value="P:regulation of ARF protein signal transduction"/>
    <property type="evidence" value="ECO:0007669"/>
    <property type="project" value="InterPro"/>
</dbReference>
<keyword evidence="5" id="KW-0963">Cytoplasm</keyword>
<dbReference type="SUPFAM" id="SSF54277">
    <property type="entry name" value="CAD &amp; PB1 domains"/>
    <property type="match status" value="1"/>
</dbReference>
<evidence type="ECO:0000256" key="10">
    <source>
        <dbReference type="ARBA" id="ARBA00060451"/>
    </source>
</evidence>
<dbReference type="FunFam" id="3.30.450.60:FF:000001">
    <property type="entry name" value="AP complex subunit sigma"/>
    <property type="match status" value="1"/>
</dbReference>
<dbReference type="InterPro" id="IPR000904">
    <property type="entry name" value="Sec7_dom"/>
</dbReference>
<evidence type="ECO:0000259" key="13">
    <source>
        <dbReference type="PROSITE" id="PS50190"/>
    </source>
</evidence>
<keyword evidence="4" id="KW-0813">Transport</keyword>
<feature type="compositionally biased region" description="Acidic residues" evidence="12">
    <location>
        <begin position="1269"/>
        <end position="1279"/>
    </location>
</feature>
<gene>
    <name evidence="16" type="ORF">BZG36_02985</name>
</gene>
<dbReference type="SMART" id="SM00116">
    <property type="entry name" value="CBS"/>
    <property type="match status" value="4"/>
</dbReference>
<feature type="compositionally biased region" description="Low complexity" evidence="12">
    <location>
        <begin position="1282"/>
        <end position="1292"/>
    </location>
</feature>
<keyword evidence="9" id="KW-0968">Cytoplasmic vesicle</keyword>
<dbReference type="Proteomes" id="UP000242875">
    <property type="component" value="Unassembled WGS sequence"/>
</dbReference>
<dbReference type="InterPro" id="IPR000644">
    <property type="entry name" value="CBS_dom"/>
</dbReference>
<evidence type="ECO:0000256" key="1">
    <source>
        <dbReference type="ARBA" id="ARBA00004180"/>
    </source>
</evidence>
<dbReference type="Gene3D" id="3.10.580.10">
    <property type="entry name" value="CBS-domain"/>
    <property type="match status" value="2"/>
</dbReference>
<dbReference type="PANTHER" id="PTHR10663">
    <property type="entry name" value="GUANYL-NUCLEOTIDE EXCHANGE FACTOR"/>
    <property type="match status" value="1"/>
</dbReference>
<evidence type="ECO:0000259" key="14">
    <source>
        <dbReference type="PROSITE" id="PS51371"/>
    </source>
</evidence>
<dbReference type="InterPro" id="IPR000804">
    <property type="entry name" value="Clathrin_sm-chain_CS"/>
</dbReference>
<dbReference type="GO" id="GO:0030663">
    <property type="term" value="C:COPI-coated vesicle membrane"/>
    <property type="evidence" value="ECO:0007669"/>
    <property type="project" value="UniProtKB-SubCell"/>
</dbReference>
<feature type="region of interest" description="Disordered" evidence="12">
    <location>
        <begin position="2617"/>
        <end position="2648"/>
    </location>
</feature>
<dbReference type="InterPro" id="IPR022775">
    <property type="entry name" value="AP_mu_sigma_su"/>
</dbReference>
<feature type="region of interest" description="Disordered" evidence="12">
    <location>
        <begin position="1570"/>
        <end position="1591"/>
    </location>
</feature>
<evidence type="ECO:0000256" key="7">
    <source>
        <dbReference type="ARBA" id="ARBA00023034"/>
    </source>
</evidence>
<keyword evidence="6" id="KW-0653">Protein transport</keyword>
<dbReference type="Pfam" id="PF00564">
    <property type="entry name" value="PB1"/>
    <property type="match status" value="1"/>
</dbReference>
<dbReference type="GO" id="GO:0030123">
    <property type="term" value="C:AP-3 adaptor complex"/>
    <property type="evidence" value="ECO:0007669"/>
    <property type="project" value="InterPro"/>
</dbReference>
<dbReference type="PROSITE" id="PS51371">
    <property type="entry name" value="CBS"/>
    <property type="match status" value="4"/>
</dbReference>
<comment type="similarity">
    <text evidence="3">Belongs to the adaptor complexes small subunit family.</text>
</comment>
<keyword evidence="7" id="KW-0333">Golgi apparatus</keyword>
<keyword evidence="17" id="KW-1185">Reference proteome</keyword>
<dbReference type="EMBL" id="MVBO01000089">
    <property type="protein sequence ID" value="OZJ03359.1"/>
    <property type="molecule type" value="Genomic_DNA"/>
</dbReference>
<feature type="region of interest" description="Disordered" evidence="12">
    <location>
        <begin position="1"/>
        <end position="71"/>
    </location>
</feature>
<feature type="domain" description="SEC7" evidence="13">
    <location>
        <begin position="1715"/>
        <end position="1903"/>
    </location>
</feature>
<dbReference type="Pfam" id="PF00571">
    <property type="entry name" value="CBS"/>
    <property type="match status" value="4"/>
</dbReference>
<evidence type="ECO:0000256" key="5">
    <source>
        <dbReference type="ARBA" id="ARBA00022490"/>
    </source>
</evidence>
<reference evidence="16 17" key="1">
    <citation type="journal article" date="2017" name="Mycologia">
        <title>Bifiguratus adelaidae, gen. et sp. nov., a new member of Mucoromycotina in endophytic and soil-dwelling habitats.</title>
        <authorList>
            <person name="Torres-Cruz T.J."/>
            <person name="Billingsley Tobias T.L."/>
            <person name="Almatruk M."/>
            <person name="Hesse C."/>
            <person name="Kuske C.R."/>
            <person name="Desiro A."/>
            <person name="Benucci G.M."/>
            <person name="Bonito G."/>
            <person name="Stajich J.E."/>
            <person name="Dunlap C."/>
            <person name="Arnold A.E."/>
            <person name="Porras-Alfaro A."/>
        </authorList>
    </citation>
    <scope>NUCLEOTIDE SEQUENCE [LARGE SCALE GENOMIC DNA]</scope>
    <source>
        <strain evidence="16 17">AZ0501</strain>
    </source>
</reference>
<dbReference type="Pfam" id="PF20252">
    <property type="entry name" value="BIG2_C"/>
    <property type="match status" value="1"/>
</dbReference>
<evidence type="ECO:0000256" key="3">
    <source>
        <dbReference type="ARBA" id="ARBA00006972"/>
    </source>
</evidence>
<comment type="caution">
    <text evidence="16">The sequence shown here is derived from an EMBL/GenBank/DDBJ whole genome shotgun (WGS) entry which is preliminary data.</text>
</comment>
<protein>
    <recommendedName>
        <fullName evidence="18">SEC7 domain-containing protein</fullName>
    </recommendedName>
</protein>
<dbReference type="InterPro" id="IPR032691">
    <property type="entry name" value="Mon2/Sec7/BIG1-like_HUS"/>
</dbReference>
<dbReference type="InterPro" id="IPR011012">
    <property type="entry name" value="Longin-like_dom_sf"/>
</dbReference>
<dbReference type="OrthoDB" id="18431at2759"/>
<evidence type="ECO:0008006" key="18">
    <source>
        <dbReference type="Google" id="ProtNLM"/>
    </source>
</evidence>
<feature type="domain" description="CBS" evidence="14">
    <location>
        <begin position="254"/>
        <end position="324"/>
    </location>
</feature>
<feature type="compositionally biased region" description="Polar residues" evidence="12">
    <location>
        <begin position="1577"/>
        <end position="1587"/>
    </location>
</feature>
<dbReference type="SUPFAM" id="SSF64356">
    <property type="entry name" value="SNARE-like"/>
    <property type="match status" value="1"/>
</dbReference>
<dbReference type="GO" id="GO:0005085">
    <property type="term" value="F:guanyl-nucleotide exchange factor activity"/>
    <property type="evidence" value="ECO:0007669"/>
    <property type="project" value="InterPro"/>
</dbReference>
<feature type="domain" description="CBS" evidence="14">
    <location>
        <begin position="149"/>
        <end position="205"/>
    </location>
</feature>
<dbReference type="Pfam" id="PF12783">
    <property type="entry name" value="Sec7-like_HUS"/>
    <property type="match status" value="1"/>
</dbReference>
<feature type="compositionally biased region" description="Polar residues" evidence="12">
    <location>
        <begin position="2617"/>
        <end position="2631"/>
    </location>
</feature>
<dbReference type="Pfam" id="PF09324">
    <property type="entry name" value="Sec7-like_HDS"/>
    <property type="match status" value="1"/>
</dbReference>
<dbReference type="PROSITE" id="PS50190">
    <property type="entry name" value="SEC7"/>
    <property type="match status" value="1"/>
</dbReference>
<dbReference type="InterPro" id="IPR046342">
    <property type="entry name" value="CBS_dom_sf"/>
</dbReference>
<dbReference type="PROSITE" id="PS51745">
    <property type="entry name" value="PB1"/>
    <property type="match status" value="1"/>
</dbReference>
<dbReference type="InterPro" id="IPR027155">
    <property type="entry name" value="APS3"/>
</dbReference>
<dbReference type="Gene3D" id="3.30.450.60">
    <property type="match status" value="1"/>
</dbReference>
<feature type="compositionally biased region" description="Polar residues" evidence="12">
    <location>
        <begin position="1247"/>
        <end position="1260"/>
    </location>
</feature>
<evidence type="ECO:0000256" key="11">
    <source>
        <dbReference type="PROSITE-ProRule" id="PRU00703"/>
    </source>
</evidence>
<dbReference type="FunFam" id="1.10.220.20:FF:000002">
    <property type="entry name" value="Brefeldin A-inhibited guanine nucleotide-exchange protein 1"/>
    <property type="match status" value="1"/>
</dbReference>
<organism evidence="16 17">
    <name type="scientific">Bifiguratus adelaidae</name>
    <dbReference type="NCBI Taxonomy" id="1938954"/>
    <lineage>
        <taxon>Eukaryota</taxon>
        <taxon>Fungi</taxon>
        <taxon>Fungi incertae sedis</taxon>
        <taxon>Mucoromycota</taxon>
        <taxon>Mucoromycotina</taxon>
        <taxon>Endogonomycetes</taxon>
        <taxon>Endogonales</taxon>
        <taxon>Endogonales incertae sedis</taxon>
        <taxon>Bifiguratus</taxon>
    </lineage>
</organism>